<keyword evidence="3" id="KW-1185">Reference proteome</keyword>
<organism evidence="2 3">
    <name type="scientific">Cichlidogyrus casuarinus</name>
    <dbReference type="NCBI Taxonomy" id="1844966"/>
    <lineage>
        <taxon>Eukaryota</taxon>
        <taxon>Metazoa</taxon>
        <taxon>Spiralia</taxon>
        <taxon>Lophotrochozoa</taxon>
        <taxon>Platyhelminthes</taxon>
        <taxon>Monogenea</taxon>
        <taxon>Monopisthocotylea</taxon>
        <taxon>Dactylogyridea</taxon>
        <taxon>Ancyrocephalidae</taxon>
        <taxon>Cichlidogyrus</taxon>
    </lineage>
</organism>
<accession>A0ABD2Q083</accession>
<evidence type="ECO:0000313" key="3">
    <source>
        <dbReference type="Proteomes" id="UP001626550"/>
    </source>
</evidence>
<evidence type="ECO:0000256" key="1">
    <source>
        <dbReference type="SAM" id="MobiDB-lite"/>
    </source>
</evidence>
<gene>
    <name evidence="2" type="ORF">Ciccas_008525</name>
</gene>
<feature type="compositionally biased region" description="Polar residues" evidence="1">
    <location>
        <begin position="1"/>
        <end position="12"/>
    </location>
</feature>
<comment type="caution">
    <text evidence="2">The sequence shown here is derived from an EMBL/GenBank/DDBJ whole genome shotgun (WGS) entry which is preliminary data.</text>
</comment>
<evidence type="ECO:0000313" key="2">
    <source>
        <dbReference type="EMBL" id="KAL3312880.1"/>
    </source>
</evidence>
<protein>
    <recommendedName>
        <fullName evidence="4">Mobilization protein</fullName>
    </recommendedName>
</protein>
<sequence>MSQIVRTNVKSPRQQKRGQKEEFFVRRTNDRIEAEHLRFSDYLVKNESKRQADRENDLISARKQAENFLKQ</sequence>
<dbReference type="Proteomes" id="UP001626550">
    <property type="component" value="Unassembled WGS sequence"/>
</dbReference>
<name>A0ABD2Q083_9PLAT</name>
<feature type="non-terminal residue" evidence="2">
    <location>
        <position position="71"/>
    </location>
</feature>
<feature type="region of interest" description="Disordered" evidence="1">
    <location>
        <begin position="1"/>
        <end position="21"/>
    </location>
</feature>
<proteinExistence type="predicted"/>
<reference evidence="2 3" key="1">
    <citation type="submission" date="2024-11" db="EMBL/GenBank/DDBJ databases">
        <title>Adaptive evolution of stress response genes in parasites aligns with host niche diversity.</title>
        <authorList>
            <person name="Hahn C."/>
            <person name="Resl P."/>
        </authorList>
    </citation>
    <scope>NUCLEOTIDE SEQUENCE [LARGE SCALE GENOMIC DNA]</scope>
    <source>
        <strain evidence="2">EGGRZ-B1_66</strain>
        <tissue evidence="2">Body</tissue>
    </source>
</reference>
<dbReference type="AlphaFoldDB" id="A0ABD2Q083"/>
<dbReference type="EMBL" id="JBJKFK010001517">
    <property type="protein sequence ID" value="KAL3312880.1"/>
    <property type="molecule type" value="Genomic_DNA"/>
</dbReference>
<evidence type="ECO:0008006" key="4">
    <source>
        <dbReference type="Google" id="ProtNLM"/>
    </source>
</evidence>